<sequence>MAGGSSTPSSSSGGRPLLVGGVFVNPPPRRGLLPPASYATAAAAARAPPAAAWAPSRSPPAGSRPIGPAARTARHVVGAAAAAAGPAAAAVAATPAAGCTNERSVGRQSLKLTGEKPYDCPMLGLTEGDVHFLKALVPSTVKSCFVLRLTFMQQDPVVCARAIVYLERKVPALRREENSWAAMSLLAKASDILRATKKRRERRRALAQVEADEARKERLSNIDAETRDPTPTAETGNLALFMVHGRARTWS</sequence>
<keyword evidence="3" id="KW-1185">Reference proteome</keyword>
<evidence type="ECO:0000313" key="3">
    <source>
        <dbReference type="Proteomes" id="UP000218209"/>
    </source>
</evidence>
<dbReference type="Proteomes" id="UP000218209">
    <property type="component" value="Unassembled WGS sequence"/>
</dbReference>
<organism evidence="2 3">
    <name type="scientific">Porphyra umbilicalis</name>
    <name type="common">Purple laver</name>
    <name type="synonym">Red alga</name>
    <dbReference type="NCBI Taxonomy" id="2786"/>
    <lineage>
        <taxon>Eukaryota</taxon>
        <taxon>Rhodophyta</taxon>
        <taxon>Bangiophyceae</taxon>
        <taxon>Bangiales</taxon>
        <taxon>Bangiaceae</taxon>
        <taxon>Porphyra</taxon>
    </lineage>
</organism>
<dbReference type="EMBL" id="KV918795">
    <property type="protein sequence ID" value="OSX79223.1"/>
    <property type="molecule type" value="Genomic_DNA"/>
</dbReference>
<protein>
    <submittedName>
        <fullName evidence="2">Uncharacterized protein</fullName>
    </submittedName>
</protein>
<reference evidence="2 3" key="1">
    <citation type="submission" date="2017-03" db="EMBL/GenBank/DDBJ databases">
        <title>WGS assembly of Porphyra umbilicalis.</title>
        <authorList>
            <person name="Brawley S.H."/>
            <person name="Blouin N.A."/>
            <person name="Ficko-Blean E."/>
            <person name="Wheeler G.L."/>
            <person name="Lohr M."/>
            <person name="Goodson H.V."/>
            <person name="Jenkins J.W."/>
            <person name="Blaby-Haas C.E."/>
            <person name="Helliwell K.E."/>
            <person name="Chan C."/>
            <person name="Marriage T."/>
            <person name="Bhattacharya D."/>
            <person name="Klein A.S."/>
            <person name="Badis Y."/>
            <person name="Brodie J."/>
            <person name="Cao Y."/>
            <person name="Collen J."/>
            <person name="Dittami S.M."/>
            <person name="Gachon C.M."/>
            <person name="Green B.R."/>
            <person name="Karpowicz S."/>
            <person name="Kim J.W."/>
            <person name="Kudahl U."/>
            <person name="Lin S."/>
            <person name="Michel G."/>
            <person name="Mittag M."/>
            <person name="Olson B.J."/>
            <person name="Pangilinan J."/>
            <person name="Peng Y."/>
            <person name="Qiu H."/>
            <person name="Shu S."/>
            <person name="Singer J.T."/>
            <person name="Smith A.G."/>
            <person name="Sprecher B.N."/>
            <person name="Wagner V."/>
            <person name="Wang W."/>
            <person name="Wang Z.-Y."/>
            <person name="Yan J."/>
            <person name="Yarish C."/>
            <person name="Zoeuner-Riek S."/>
            <person name="Zhuang Y."/>
            <person name="Zou Y."/>
            <person name="Lindquist E.A."/>
            <person name="Grimwood J."/>
            <person name="Barry K."/>
            <person name="Rokhsar D.S."/>
            <person name="Schmutz J."/>
            <person name="Stiller J.W."/>
            <person name="Grossman A.R."/>
            <person name="Prochnik S.E."/>
        </authorList>
    </citation>
    <scope>NUCLEOTIDE SEQUENCE [LARGE SCALE GENOMIC DNA]</scope>
    <source>
        <strain evidence="2">4086291</strain>
    </source>
</reference>
<feature type="compositionally biased region" description="Low complexity" evidence="1">
    <location>
        <begin position="1"/>
        <end position="22"/>
    </location>
</feature>
<evidence type="ECO:0000313" key="2">
    <source>
        <dbReference type="EMBL" id="OSX79223.1"/>
    </source>
</evidence>
<feature type="region of interest" description="Disordered" evidence="1">
    <location>
        <begin position="1"/>
        <end position="30"/>
    </location>
</feature>
<dbReference type="AlphaFoldDB" id="A0A1X6PEY7"/>
<gene>
    <name evidence="2" type="ORF">BU14_0084s0037</name>
</gene>
<proteinExistence type="predicted"/>
<evidence type="ECO:0000256" key="1">
    <source>
        <dbReference type="SAM" id="MobiDB-lite"/>
    </source>
</evidence>
<name>A0A1X6PEY7_PORUM</name>
<accession>A0A1X6PEY7</accession>